<name>A0AAW0U0S1_SCYPA</name>
<dbReference type="AlphaFoldDB" id="A0AAW0U0S1"/>
<proteinExistence type="predicted"/>
<accession>A0AAW0U0S1</accession>
<comment type="caution">
    <text evidence="2">The sequence shown here is derived from an EMBL/GenBank/DDBJ whole genome shotgun (WGS) entry which is preliminary data.</text>
</comment>
<dbReference type="EMBL" id="JARAKH010000021">
    <property type="protein sequence ID" value="KAK8392928.1"/>
    <property type="molecule type" value="Genomic_DNA"/>
</dbReference>
<evidence type="ECO:0000256" key="1">
    <source>
        <dbReference type="SAM" id="MobiDB-lite"/>
    </source>
</evidence>
<evidence type="ECO:0000313" key="2">
    <source>
        <dbReference type="EMBL" id="KAK8392928.1"/>
    </source>
</evidence>
<feature type="region of interest" description="Disordered" evidence="1">
    <location>
        <begin position="101"/>
        <end position="132"/>
    </location>
</feature>
<dbReference type="Proteomes" id="UP001487740">
    <property type="component" value="Unassembled WGS sequence"/>
</dbReference>
<sequence length="321" mass="35681">MSGGGCRDEGPCRRLASSPPQLQIVVVVVVTVRSWLSHRLPRPCAGLDQEGRVESYVNVLFFHDGGEWRCNEEQRWYSVVEEHILRQSVVQGMAGWGHVMKGRAKQRGDGEGSDEEHTEQTRSDEGAGTSCKHTVWSGRTEAQLPALCDRDRSRAASSLFVFLRVTLSARASPLPPSPSGQPRVPAVGQCSASRETLLREVWCTARRLCGAWVRAQGLGVRRTGQSRHLSRGVVRAWPVPAVKDGRVWRGSNGRIMPNDQLRVETEREESHVYPSIPFRPQGEEADWWVSRRGSPDASVEEVPGARVMVRRKQAAPPRCPA</sequence>
<protein>
    <submittedName>
        <fullName evidence="2">Uncharacterized protein</fullName>
    </submittedName>
</protein>
<evidence type="ECO:0000313" key="3">
    <source>
        <dbReference type="Proteomes" id="UP001487740"/>
    </source>
</evidence>
<reference evidence="2 3" key="1">
    <citation type="submission" date="2023-03" db="EMBL/GenBank/DDBJ databases">
        <title>High-quality genome of Scylla paramamosain provides insights in environmental adaptation.</title>
        <authorList>
            <person name="Zhang L."/>
        </authorList>
    </citation>
    <scope>NUCLEOTIDE SEQUENCE [LARGE SCALE GENOMIC DNA]</scope>
    <source>
        <strain evidence="2">LZ_2023a</strain>
        <tissue evidence="2">Muscle</tissue>
    </source>
</reference>
<keyword evidence="3" id="KW-1185">Reference proteome</keyword>
<gene>
    <name evidence="2" type="ORF">O3P69_013151</name>
</gene>
<organism evidence="2 3">
    <name type="scientific">Scylla paramamosain</name>
    <name type="common">Mud crab</name>
    <dbReference type="NCBI Taxonomy" id="85552"/>
    <lineage>
        <taxon>Eukaryota</taxon>
        <taxon>Metazoa</taxon>
        <taxon>Ecdysozoa</taxon>
        <taxon>Arthropoda</taxon>
        <taxon>Crustacea</taxon>
        <taxon>Multicrustacea</taxon>
        <taxon>Malacostraca</taxon>
        <taxon>Eumalacostraca</taxon>
        <taxon>Eucarida</taxon>
        <taxon>Decapoda</taxon>
        <taxon>Pleocyemata</taxon>
        <taxon>Brachyura</taxon>
        <taxon>Eubrachyura</taxon>
        <taxon>Portunoidea</taxon>
        <taxon>Portunidae</taxon>
        <taxon>Portuninae</taxon>
        <taxon>Scylla</taxon>
    </lineage>
</organism>